<organism evidence="5 6">
    <name type="scientific">Salmonella enterica subsp. enterica serovar Montevideo str. S5-403</name>
    <dbReference type="NCBI Taxonomy" id="913242"/>
    <lineage>
        <taxon>Bacteria</taxon>
        <taxon>Pseudomonadati</taxon>
        <taxon>Pseudomonadota</taxon>
        <taxon>Gammaproteobacteria</taxon>
        <taxon>Enterobacterales</taxon>
        <taxon>Enterobacteriaceae</taxon>
        <taxon>Salmonella</taxon>
    </lineage>
</organism>
<dbReference type="GO" id="GO:0051604">
    <property type="term" value="P:protein maturation"/>
    <property type="evidence" value="ECO:0007669"/>
    <property type="project" value="TreeGrafter"/>
</dbReference>
<evidence type="ECO:0000313" key="6">
    <source>
        <dbReference type="Proteomes" id="UP000003221"/>
    </source>
</evidence>
<dbReference type="PATRIC" id="fig|913242.3.peg.3454"/>
<gene>
    <name evidence="5" type="ORF">LTSEMON_4012</name>
</gene>
<protein>
    <recommendedName>
        <fullName evidence="4">Hydrogenase maturation factor</fullName>
    </recommendedName>
</protein>
<dbReference type="Gene3D" id="3.40.50.11740">
    <property type="entry name" value="HypD, alpha/beta domain 2"/>
    <property type="match status" value="2"/>
</dbReference>
<dbReference type="Pfam" id="PF01924">
    <property type="entry name" value="HypD"/>
    <property type="match status" value="1"/>
</dbReference>
<dbReference type="InterPro" id="IPR002780">
    <property type="entry name" value="Hyd_form_HypD"/>
</dbReference>
<dbReference type="GO" id="GO:0005506">
    <property type="term" value="F:iron ion binding"/>
    <property type="evidence" value="ECO:0007669"/>
    <property type="project" value="TreeGrafter"/>
</dbReference>
<accession>G5Q6V9</accession>
<dbReference type="EMBL" id="AFCS01000937">
    <property type="protein sequence ID" value="EHC75802.1"/>
    <property type="molecule type" value="Genomic_DNA"/>
</dbReference>
<comment type="caution">
    <text evidence="5">The sequence shown here is derived from an EMBL/GenBank/DDBJ whole genome shotgun (WGS) entry which is preliminary data.</text>
</comment>
<dbReference type="FunFam" id="3.40.50.11740:FF:000002">
    <property type="entry name" value="Hydrogenase maturation factor"/>
    <property type="match status" value="1"/>
</dbReference>
<evidence type="ECO:0000256" key="4">
    <source>
        <dbReference type="PIRNR" id="PIRNR005622"/>
    </source>
</evidence>
<keyword evidence="2" id="KW-0479">Metal-binding</keyword>
<sequence length="385" mass="42669">MRFVDEYRAPEQVMQLIEHLRERAALLPYTAERPLRIMEVCGGHTHAIFKFGLDQLLPENVEFIHGPGCPVCVLPMGRIDSCVEIASHPEVIFCTFGDAMRVPGKQGSLLQAKARGADVRIVYSPMDALKLAQDNPTRKVVFFGLGFETTMPTTAITLQQAKQRDVRNFYFFCQHITLIPTLRSLLEQPDNGIDAFLAPGHVSMVIGTEAYQFIAADFNRPLVVAGFEPLDLLQGVVMLVEQKIAALSQVENQYRRVVPDAGNMLAQQAIADVFCVNGDSEWRGLGVIESSGVHLTPEYQRFDAEAHFRPAPQQVYDDPRARCGEVLTGRCKPHQCPLFGKTCNPETAFGALMVSGISIVSAHAPPGISIVSRSVKFEQYTTRPR</sequence>
<evidence type="ECO:0000256" key="2">
    <source>
        <dbReference type="ARBA" id="ARBA00022723"/>
    </source>
</evidence>
<dbReference type="InterPro" id="IPR042243">
    <property type="entry name" value="HypD_1"/>
</dbReference>
<dbReference type="InterPro" id="IPR042244">
    <property type="entry name" value="HypD_2_sf"/>
</dbReference>
<evidence type="ECO:0000313" key="5">
    <source>
        <dbReference type="EMBL" id="EHC75802.1"/>
    </source>
</evidence>
<reference evidence="5 6" key="1">
    <citation type="journal article" date="2011" name="BMC Genomics">
        <title>Genome sequencing reveals diversification of virulence factor content and possible host adaptation in distinct subpopulations of Salmonella enterica.</title>
        <authorList>
            <person name="den Bakker H.C."/>
            <person name="Moreno Switt A.I."/>
            <person name="Govoni G."/>
            <person name="Cummings C.A."/>
            <person name="Ranieri M.L."/>
            <person name="Degoricija L."/>
            <person name="Hoelzer K."/>
            <person name="Rodriguez-Rivera L.D."/>
            <person name="Brown S."/>
            <person name="Bolchacova E."/>
            <person name="Furtado M.R."/>
            <person name="Wiedmann M."/>
        </authorList>
    </citation>
    <scope>NUCLEOTIDE SEQUENCE [LARGE SCALE GENOMIC DNA]</scope>
    <source>
        <strain evidence="5 6">S5-403</strain>
    </source>
</reference>
<dbReference type="Gene3D" id="6.10.20.100">
    <property type="match status" value="1"/>
</dbReference>
<comment type="similarity">
    <text evidence="1 4">Belongs to the HypD family.</text>
</comment>
<dbReference type="GO" id="GO:0051539">
    <property type="term" value="F:4 iron, 4 sulfur cluster binding"/>
    <property type="evidence" value="ECO:0007669"/>
    <property type="project" value="TreeGrafter"/>
</dbReference>
<dbReference type="GO" id="GO:0070025">
    <property type="term" value="F:carbon monoxide binding"/>
    <property type="evidence" value="ECO:0007669"/>
    <property type="project" value="TreeGrafter"/>
</dbReference>
<name>G5Q6V9_SALMO</name>
<dbReference type="Proteomes" id="UP000003221">
    <property type="component" value="Unassembled WGS sequence"/>
</dbReference>
<dbReference type="PIRSF" id="PIRSF005622">
    <property type="entry name" value="Hydrgn_mat_hypD"/>
    <property type="match status" value="1"/>
</dbReference>
<dbReference type="PANTHER" id="PTHR30149:SF0">
    <property type="entry name" value="HYDROGENASE MATURATION FACTOR HYPD"/>
    <property type="match status" value="1"/>
</dbReference>
<dbReference type="AlphaFoldDB" id="G5Q6V9"/>
<dbReference type="PANTHER" id="PTHR30149">
    <property type="entry name" value="HYDROGENASE PROTEIN ASSEMBLY PROTEIN HYPD"/>
    <property type="match status" value="1"/>
</dbReference>
<evidence type="ECO:0000256" key="1">
    <source>
        <dbReference type="ARBA" id="ARBA00007888"/>
    </source>
</evidence>
<proteinExistence type="inferred from homology"/>
<dbReference type="NCBIfam" id="TIGR00075">
    <property type="entry name" value="hypD"/>
    <property type="match status" value="1"/>
</dbReference>
<evidence type="ECO:0000256" key="3">
    <source>
        <dbReference type="ARBA" id="ARBA00023004"/>
    </source>
</evidence>
<dbReference type="FunFam" id="3.40.50.11740:FF:000001">
    <property type="entry name" value="Hydrogenase maturation factor"/>
    <property type="match status" value="1"/>
</dbReference>
<keyword evidence="3" id="KW-0408">Iron</keyword>